<dbReference type="InterPro" id="IPR036890">
    <property type="entry name" value="HATPase_C_sf"/>
</dbReference>
<accession>H5S8M2</accession>
<dbReference type="Pfam" id="PF13589">
    <property type="entry name" value="HATPase_c_3"/>
    <property type="match status" value="1"/>
</dbReference>
<reference evidence="2" key="1">
    <citation type="journal article" date="2005" name="Environ. Microbiol.">
        <title>Genetic and functional properties of uncultivated thermophilic crenarchaeotes from a subsurface gold mine as revealed by analysis of genome fragments.</title>
        <authorList>
            <person name="Nunoura T."/>
            <person name="Hirayama H."/>
            <person name="Takami H."/>
            <person name="Oida H."/>
            <person name="Nishi S."/>
            <person name="Shimamura S."/>
            <person name="Suzuki Y."/>
            <person name="Inagaki F."/>
            <person name="Takai K."/>
            <person name="Nealson K.H."/>
            <person name="Horikoshi K."/>
        </authorList>
    </citation>
    <scope>NUCLEOTIDE SEQUENCE</scope>
</reference>
<sequence>MRLNQPAFFRKISRSALERWKQLEADPELAGPWWQLFRQVQSPRHVLSELLQNADDAGARHVSVRVEDNVFIFEHDGHDFSEDEFASLCRFGFSNKRTLYTIGFRGIGFKSTFSLGESVELLTQTLAVRFKKKRFTLPIWIEDAPDCDRTRISVCISDKARKEDLRKNFNEWIQSPASLLFFRHIEELEIDGRTIRKERVGKGPIAGSEIIRLVSEKAYEVLCLTSEEEPFPDEALEEIRQERDVEDLHLPPCRVQLVLGLPKTQRLYVVLPTGAELDLPFSCNAPFLQDPGRYGIKDPSTSPTNRWLLARLGRLASRAMMEWLANERLTVEERAKAYCLLPSKPHEDSSIKAQTSAILCDAFMEAIGNHPILLTIDGKLVHSGACLAPPRRTYKIWTPKRLLKLFEAPGKDLLSPAISDEHRKNLAQWGFLENLREEDVVKQLQRVQSIPTPNDFEGLLVLWSLVWQHRDQLGYWRMQILNLPLVPVKGRQVLYPAHQVVRLPEKLQKLSEEAWEFLTSLVIVVKPEWIEYLENREQVNRDLENARLLLRELELDRASDTEKIIRIASRHFFSQEDLTFEDHVRIAHLLAALDAKAPEEFRCISRDGKQRALSEHIIATQDPAMEELLPESWKEAHLLHDAYFEQYHLCTRDQWQKWISSEKSGFLRFVPLVPKQMLYWDRSKVRDFLKSRGYEGYVGFYAQMQKVKVTDYSFPDEVMQFWEAKAKEDPTIWAKVLSALLRVTRPEYWQNYIHVELTEFNYSHSRSLSCPPVRSEWLHLLSSKPCLFDTNNQPRVPAELYMRTPATEPLLNVEPFVKAELDTEATKPLLRLLGVRDTPASVRSLLDRLRALAEAPNPEELLDEILRWYNALDRILAYQPDTAEELQQAFDEEPLVLTSTGEWMRATEVFRRESEELPDAPVIHQAARRLKLWEHLGVREQPTSENVLAWLRDLPSGEELPEGKLKPVRSALKKYATLIWTQCKHWLTLDNRWTPTSQIKYRLTMQRLTKWSDLYPAIKAATADFRMLPAEIVQDVLFAGIRELDAIIESRITRGPTGLEGITPQWLLTMCSYLRRVTCNDGETTQRVRSIALRLERSRIISFKSGELEVMPYIDGIPVGTPTKPTVLWDGERIYIGAKLSECFEELADELAKPFNEPSIGKAFHACIDRNDTFIADYFEKHFTLSDEELPFDQSDTTENGANEQMLATEPEPIAELEEEESNGEVEEVTRLRGRRHDRIFTVFRSYADALGFKWNDQRERFEHPDGSVIYRRDSFFHWERFNSDGHFAMRYWVAMDLDKGIIECPAEVWDALREYPDSSSMIAEWSKQVFELPGRELLDLAKSGKLILCPATYRLVFERD</sequence>
<dbReference type="EMBL" id="AP011630">
    <property type="protein sequence ID" value="BAL52508.1"/>
    <property type="molecule type" value="Genomic_DNA"/>
</dbReference>
<dbReference type="Gene3D" id="3.30.565.10">
    <property type="entry name" value="Histidine kinase-like ATPase, C-terminal domain"/>
    <property type="match status" value="1"/>
</dbReference>
<reference evidence="2" key="2">
    <citation type="journal article" date="2012" name="PLoS ONE">
        <title>A Deeply Branching Thermophilic Bacterium with an Ancient Acetyl-CoA Pathway Dominates a Subsurface Ecosystem.</title>
        <authorList>
            <person name="Takami H."/>
            <person name="Noguchi H."/>
            <person name="Takaki Y."/>
            <person name="Uchiyama I."/>
            <person name="Toyoda A."/>
            <person name="Nishi S."/>
            <person name="Chee G.-J."/>
            <person name="Arai W."/>
            <person name="Nunoura T."/>
            <person name="Itoh T."/>
            <person name="Hattori M."/>
            <person name="Takai K."/>
        </authorList>
    </citation>
    <scope>NUCLEOTIDE SEQUENCE</scope>
</reference>
<evidence type="ECO:0000256" key="1">
    <source>
        <dbReference type="SAM" id="Coils"/>
    </source>
</evidence>
<proteinExistence type="predicted"/>
<protein>
    <submittedName>
        <fullName evidence="2">ATPase</fullName>
    </submittedName>
</protein>
<feature type="coiled-coil region" evidence="1">
    <location>
        <begin position="536"/>
        <end position="563"/>
    </location>
</feature>
<name>H5S8M2_9BACT</name>
<dbReference type="NCBIfam" id="NF047352">
    <property type="entry name" value="P_loop_sacsin"/>
    <property type="match status" value="1"/>
</dbReference>
<organism evidence="2">
    <name type="scientific">uncultured Bacteroidota bacterium</name>
    <dbReference type="NCBI Taxonomy" id="152509"/>
    <lineage>
        <taxon>Bacteria</taxon>
        <taxon>Pseudomonadati</taxon>
        <taxon>Bacteroidota</taxon>
        <taxon>environmental samples</taxon>
    </lineage>
</organism>
<keyword evidence="1" id="KW-0175">Coiled coil</keyword>
<evidence type="ECO:0000313" key="2">
    <source>
        <dbReference type="EMBL" id="BAL52508.1"/>
    </source>
</evidence>
<gene>
    <name evidence="2" type="ORF">HGMM_F01E03C09</name>
</gene>
<dbReference type="SUPFAM" id="SSF55874">
    <property type="entry name" value="ATPase domain of HSP90 chaperone/DNA topoisomerase II/histidine kinase"/>
    <property type="match status" value="1"/>
</dbReference>